<feature type="transmembrane region" description="Helical" evidence="1">
    <location>
        <begin position="161"/>
        <end position="178"/>
    </location>
</feature>
<keyword evidence="1" id="KW-0472">Membrane</keyword>
<dbReference type="Proteomes" id="UP000479987">
    <property type="component" value="Unassembled WGS sequence"/>
</dbReference>
<protein>
    <submittedName>
        <fullName evidence="2">Odorant receptor 420</fullName>
    </submittedName>
</protein>
<feature type="transmembrane region" description="Helical" evidence="1">
    <location>
        <begin position="199"/>
        <end position="216"/>
    </location>
</feature>
<keyword evidence="1" id="KW-0812">Transmembrane</keyword>
<comment type="caution">
    <text evidence="2">The sequence shown here is derived from an EMBL/GenBank/DDBJ whole genome shotgun (WGS) entry which is preliminary data.</text>
</comment>
<reference evidence="2 3" key="1">
    <citation type="submission" date="2019-08" db="EMBL/GenBank/DDBJ databases">
        <title>High quality draft denovo assembly of Nylanderia fulva.</title>
        <authorList>
            <person name="Vargo E.L."/>
            <person name="Tarone A.M."/>
            <person name="Konganti K.R."/>
        </authorList>
    </citation>
    <scope>NUCLEOTIDE SEQUENCE [LARGE SCALE GENOMIC DNA]</scope>
    <source>
        <strain evidence="2">TAMU-Nful-2015</strain>
        <tissue evidence="2">Whole body</tissue>
    </source>
</reference>
<proteinExistence type="predicted"/>
<sequence length="288" mass="34350">MRLIKLVEVCRSWPYQKPRERRFIFIFTMILVINAMVPQVAQFFVCENMECVYETIPPHMLAIMLLIKYFTLHLNKNQVKDLTDRLFINWNKIDNEEERKLWKNMLKTGKWYSKMYLILYRYRPIFIYRFHATRVGLHNSLNTSRPLMLPYPAYYFVNEEKYFYIIFFAIFYLMPSYATFEHATDIIRELNQCQKKLKIFQLTLSLVTLGGIFLSVKLINHFWINIFNVLCFIMCSVITECLAESNLILFLCSLSLVPNCLFVCPTYVASQSIRGAIIFVLLNSYEVI</sequence>
<feature type="transmembrane region" description="Helical" evidence="1">
    <location>
        <begin position="56"/>
        <end position="75"/>
    </location>
</feature>
<evidence type="ECO:0000313" key="3">
    <source>
        <dbReference type="Proteomes" id="UP000479987"/>
    </source>
</evidence>
<feature type="transmembrane region" description="Helical" evidence="1">
    <location>
        <begin position="23"/>
        <end position="44"/>
    </location>
</feature>
<organism evidence="2 3">
    <name type="scientific">Nylanderia fulva</name>
    <dbReference type="NCBI Taxonomy" id="613905"/>
    <lineage>
        <taxon>Eukaryota</taxon>
        <taxon>Metazoa</taxon>
        <taxon>Ecdysozoa</taxon>
        <taxon>Arthropoda</taxon>
        <taxon>Hexapoda</taxon>
        <taxon>Insecta</taxon>
        <taxon>Pterygota</taxon>
        <taxon>Neoptera</taxon>
        <taxon>Endopterygota</taxon>
        <taxon>Hymenoptera</taxon>
        <taxon>Apocrita</taxon>
        <taxon>Aculeata</taxon>
        <taxon>Formicoidea</taxon>
        <taxon>Formicidae</taxon>
        <taxon>Formicinae</taxon>
        <taxon>Nylanderia</taxon>
    </lineage>
</organism>
<keyword evidence="1" id="KW-1133">Transmembrane helix</keyword>
<keyword evidence="3" id="KW-1185">Reference proteome</keyword>
<dbReference type="EMBL" id="SGBU01002545">
    <property type="protein sequence ID" value="KAF3054439.1"/>
    <property type="molecule type" value="Genomic_DNA"/>
</dbReference>
<dbReference type="AlphaFoldDB" id="A0A6G1LRL8"/>
<accession>A0A6G1LRL8</accession>
<name>A0A6G1LRL8_9HYME</name>
<feature type="transmembrane region" description="Helical" evidence="1">
    <location>
        <begin position="222"/>
        <end position="242"/>
    </location>
</feature>
<evidence type="ECO:0000256" key="1">
    <source>
        <dbReference type="SAM" id="Phobius"/>
    </source>
</evidence>
<evidence type="ECO:0000313" key="2">
    <source>
        <dbReference type="EMBL" id="KAF3054439.1"/>
    </source>
</evidence>
<feature type="transmembrane region" description="Helical" evidence="1">
    <location>
        <begin position="247"/>
        <end position="268"/>
    </location>
</feature>
<keyword evidence="2" id="KW-0675">Receptor</keyword>
<gene>
    <name evidence="2" type="primary">Or-420</name>
    <name evidence="2" type="synonym">Nful_v1.0-Or-420-dH</name>
    <name evidence="2" type="ORF">NFUL_NFUL000212</name>
</gene>